<dbReference type="Pfam" id="PF04434">
    <property type="entry name" value="SWIM"/>
    <property type="match status" value="1"/>
</dbReference>
<dbReference type="RefSeq" id="WP_227733720.1">
    <property type="nucleotide sequence ID" value="NZ_JAJEPV010000042.1"/>
</dbReference>
<evidence type="ECO:0000259" key="2">
    <source>
        <dbReference type="PROSITE" id="PS50966"/>
    </source>
</evidence>
<keyword evidence="1" id="KW-0862">Zinc</keyword>
<dbReference type="InterPro" id="IPR007527">
    <property type="entry name" value="Znf_SWIM"/>
</dbReference>
<feature type="domain" description="SWIM-type" evidence="2">
    <location>
        <begin position="47"/>
        <end position="84"/>
    </location>
</feature>
<keyword evidence="1" id="KW-0863">Zinc-finger</keyword>
<protein>
    <submittedName>
        <fullName evidence="3">SWIM zinc finger domain-containing protein</fullName>
    </submittedName>
</protein>
<name>A0AAE3A636_9FIRM</name>
<keyword evidence="1" id="KW-0479">Metal-binding</keyword>
<dbReference type="PROSITE" id="PS50966">
    <property type="entry name" value="ZF_SWIM"/>
    <property type="match status" value="1"/>
</dbReference>
<dbReference type="AlphaFoldDB" id="A0AAE3A636"/>
<evidence type="ECO:0000256" key="1">
    <source>
        <dbReference type="PROSITE-ProRule" id="PRU00325"/>
    </source>
</evidence>
<proteinExistence type="predicted"/>
<evidence type="ECO:0000313" key="3">
    <source>
        <dbReference type="EMBL" id="MCC2120730.1"/>
    </source>
</evidence>
<accession>A0AAE3A636</accession>
<dbReference type="GO" id="GO:0008270">
    <property type="term" value="F:zinc ion binding"/>
    <property type="evidence" value="ECO:0007669"/>
    <property type="project" value="UniProtKB-KW"/>
</dbReference>
<sequence length="170" mass="19430">MGVIDIASSKSVWRGMEYYKQNKVLSYTVNEDGSCEGIVAGSGDGNYHVHVDMEHPRKSTCDCPLANGKKIICKHIVAVSLCLDESEADRFKNEKTIYASEEEERRAKKYEKYMGFARTMSPRELREAYVELMIELDEYRLKEKYGNSNITSDLPTSHCEAVTLLTRQKK</sequence>
<keyword evidence="4" id="KW-1185">Reference proteome</keyword>
<dbReference type="EMBL" id="JAJEPV010000042">
    <property type="protein sequence ID" value="MCC2120730.1"/>
    <property type="molecule type" value="Genomic_DNA"/>
</dbReference>
<evidence type="ECO:0000313" key="4">
    <source>
        <dbReference type="Proteomes" id="UP001197795"/>
    </source>
</evidence>
<dbReference type="Proteomes" id="UP001197795">
    <property type="component" value="Unassembled WGS sequence"/>
</dbReference>
<organism evidence="3 4">
    <name type="scientific">Waltera acetigignens</name>
    <dbReference type="NCBI Taxonomy" id="2981769"/>
    <lineage>
        <taxon>Bacteria</taxon>
        <taxon>Bacillati</taxon>
        <taxon>Bacillota</taxon>
        <taxon>Clostridia</taxon>
        <taxon>Lachnospirales</taxon>
        <taxon>Lachnospiraceae</taxon>
        <taxon>Waltera</taxon>
    </lineage>
</organism>
<reference evidence="3 4" key="1">
    <citation type="submission" date="2021-10" db="EMBL/GenBank/DDBJ databases">
        <title>Anaerobic single-cell dispensing facilitates the cultivation of human gut bacteria.</title>
        <authorList>
            <person name="Afrizal A."/>
        </authorList>
    </citation>
    <scope>NUCLEOTIDE SEQUENCE [LARGE SCALE GENOMIC DNA]</scope>
    <source>
        <strain evidence="3 4">CLA-AA-H273</strain>
    </source>
</reference>
<gene>
    <name evidence="3" type="ORF">LKD75_14230</name>
</gene>
<comment type="caution">
    <text evidence="3">The sequence shown here is derived from an EMBL/GenBank/DDBJ whole genome shotgun (WGS) entry which is preliminary data.</text>
</comment>